<evidence type="ECO:0000256" key="1">
    <source>
        <dbReference type="SAM" id="SignalP"/>
    </source>
</evidence>
<keyword evidence="1" id="KW-0732">Signal</keyword>
<name>A0ABM8VZX9_GIGMA</name>
<protein>
    <submittedName>
        <fullName evidence="2">8319_t:CDS:1</fullName>
    </submittedName>
</protein>
<dbReference type="Proteomes" id="UP000789901">
    <property type="component" value="Unassembled WGS sequence"/>
</dbReference>
<organism evidence="2 3">
    <name type="scientific">Gigaspora margarita</name>
    <dbReference type="NCBI Taxonomy" id="4874"/>
    <lineage>
        <taxon>Eukaryota</taxon>
        <taxon>Fungi</taxon>
        <taxon>Fungi incertae sedis</taxon>
        <taxon>Mucoromycota</taxon>
        <taxon>Glomeromycotina</taxon>
        <taxon>Glomeromycetes</taxon>
        <taxon>Diversisporales</taxon>
        <taxon>Gigasporaceae</taxon>
        <taxon>Gigaspora</taxon>
    </lineage>
</organism>
<proteinExistence type="predicted"/>
<gene>
    <name evidence="2" type="ORF">GMARGA_LOCUS1639</name>
</gene>
<feature type="chain" id="PRO_5047514221" evidence="1">
    <location>
        <begin position="30"/>
        <end position="46"/>
    </location>
</feature>
<comment type="caution">
    <text evidence="2">The sequence shown here is derived from an EMBL/GenBank/DDBJ whole genome shotgun (WGS) entry which is preliminary data.</text>
</comment>
<reference evidence="2 3" key="1">
    <citation type="submission" date="2021-06" db="EMBL/GenBank/DDBJ databases">
        <authorList>
            <person name="Kallberg Y."/>
            <person name="Tangrot J."/>
            <person name="Rosling A."/>
        </authorList>
    </citation>
    <scope>NUCLEOTIDE SEQUENCE [LARGE SCALE GENOMIC DNA]</scope>
    <source>
        <strain evidence="2 3">120-4 pot B 10/14</strain>
    </source>
</reference>
<feature type="signal peptide" evidence="1">
    <location>
        <begin position="1"/>
        <end position="29"/>
    </location>
</feature>
<dbReference type="EMBL" id="CAJVQB010000443">
    <property type="protein sequence ID" value="CAG8489274.1"/>
    <property type="molecule type" value="Genomic_DNA"/>
</dbReference>
<evidence type="ECO:0000313" key="2">
    <source>
        <dbReference type="EMBL" id="CAG8489274.1"/>
    </source>
</evidence>
<sequence length="46" mass="5286">MCQCQFQFTIKNNLPCSCLLLLFIDLSYQILPDLTSDRDLTSICDV</sequence>
<accession>A0ABM8VZX9</accession>
<keyword evidence="3" id="KW-1185">Reference proteome</keyword>
<evidence type="ECO:0000313" key="3">
    <source>
        <dbReference type="Proteomes" id="UP000789901"/>
    </source>
</evidence>